<accession>A0A941HVD8</accession>
<keyword evidence="1" id="KW-0812">Transmembrane</keyword>
<protein>
    <submittedName>
        <fullName evidence="2">Uncharacterized protein</fullName>
    </submittedName>
</protein>
<evidence type="ECO:0000313" key="3">
    <source>
        <dbReference type="EMBL" id="QQZ48709.1"/>
    </source>
</evidence>
<dbReference type="AlphaFoldDB" id="A0A941HVD8"/>
<dbReference type="Proteomes" id="UP000622580">
    <property type="component" value="Unassembled WGS sequence"/>
</dbReference>
<keyword evidence="4" id="KW-1185">Reference proteome</keyword>
<proteinExistence type="predicted"/>
<evidence type="ECO:0000313" key="4">
    <source>
        <dbReference type="Proteomes" id="UP000622580"/>
    </source>
</evidence>
<evidence type="ECO:0000256" key="1">
    <source>
        <dbReference type="SAM" id="Phobius"/>
    </source>
</evidence>
<reference evidence="2" key="2">
    <citation type="submission" date="2021-04" db="EMBL/GenBank/DDBJ databases">
        <title>Draft genome assembly of strain Phenylobacterium sp. 20VBR1 using MiniION and Illumina platforms.</title>
        <authorList>
            <person name="Thomas F.A."/>
            <person name="Krishnan K.P."/>
            <person name="Sinha R.K."/>
        </authorList>
    </citation>
    <scope>NUCLEOTIDE SEQUENCE</scope>
    <source>
        <strain evidence="2">20VBR1</strain>
    </source>
</reference>
<dbReference type="EMBL" id="JAGSGD010000001">
    <property type="protein sequence ID" value="MBR7619669.1"/>
    <property type="molecule type" value="Genomic_DNA"/>
</dbReference>
<dbReference type="RefSeq" id="WP_215340012.1">
    <property type="nucleotide sequence ID" value="NZ_JAGSGD010000001.1"/>
</dbReference>
<sequence>MNALWNVGTLDHVILLFPMTVFAVILAGVLYRLGRKRRIRTTEFWEPIVACLTVVLVFVGIYAGYASFRNQTRLAAETALNEGADNLFAVEIDHPEIRCLYTNFAHDDPAGCVARLAADRDRWSLAIFYVEESWFTLEKANEDRANWGSQYANDIAYWADDVSDDPSGMFAFYLLNQHSVTDAKARMARAGVCIPDLCKRYSEVRSALVTAKAADGPDLCASPAVQKQSRSVCRD</sequence>
<name>A0A941HVD8_9CAUL</name>
<reference evidence="3" key="1">
    <citation type="submission" date="2021-01" db="EMBL/GenBank/DDBJ databases">
        <title>Genome sequence of Phenylobacterium sp. 20VBR1 isolated from a valley glaceir, Ny-Alesund, Svalbard.</title>
        <authorList>
            <person name="Thomas F.A."/>
            <person name="Krishnan K.P."/>
            <person name="Sinha R.K."/>
        </authorList>
    </citation>
    <scope>NUCLEOTIDE SEQUENCE</scope>
    <source>
        <strain evidence="3">20VBR1</strain>
    </source>
</reference>
<organism evidence="2 4">
    <name type="scientific">Phenylobacterium glaciei</name>
    <dbReference type="NCBI Taxonomy" id="2803784"/>
    <lineage>
        <taxon>Bacteria</taxon>
        <taxon>Pseudomonadati</taxon>
        <taxon>Pseudomonadota</taxon>
        <taxon>Alphaproteobacteria</taxon>
        <taxon>Caulobacterales</taxon>
        <taxon>Caulobacteraceae</taxon>
        <taxon>Phenylobacterium</taxon>
    </lineage>
</organism>
<keyword evidence="1" id="KW-0472">Membrane</keyword>
<gene>
    <name evidence="2" type="ORF">JKL49_09745</name>
    <name evidence="3" type="ORF">JKL49_14650</name>
</gene>
<keyword evidence="1" id="KW-1133">Transmembrane helix</keyword>
<evidence type="ECO:0000313" key="2">
    <source>
        <dbReference type="EMBL" id="MBR7619669.1"/>
    </source>
</evidence>
<dbReference type="EMBL" id="CP068570">
    <property type="protein sequence ID" value="QQZ48709.1"/>
    <property type="molecule type" value="Genomic_DNA"/>
</dbReference>
<feature type="transmembrane region" description="Helical" evidence="1">
    <location>
        <begin position="45"/>
        <end position="65"/>
    </location>
</feature>
<feature type="transmembrane region" description="Helical" evidence="1">
    <location>
        <begin position="12"/>
        <end position="33"/>
    </location>
</feature>